<accession>Q8IRV6</accession>
<dbReference type="Proteomes" id="UP000000803">
    <property type="component" value="Chromosome X"/>
</dbReference>
<reference evidence="3" key="14">
    <citation type="submission" date="2023-12" db="EMBL/GenBank/DDBJ databases">
        <authorList>
            <consortium name="FlyBase"/>
        </authorList>
    </citation>
    <scope>NUCLEOTIDE SEQUENCE</scope>
</reference>
<dbReference type="PaxDb" id="7227-FBpp0070459"/>
<evidence type="ECO:0000256" key="1">
    <source>
        <dbReference type="SAM" id="MobiDB-lite"/>
    </source>
</evidence>
<dbReference type="eggNOG" id="KOG3854">
    <property type="taxonomic scope" value="Eukaryota"/>
</dbReference>
<dbReference type="UCSC" id="CG2694-RA">
    <property type="organism name" value="d. melanogaster"/>
</dbReference>
<feature type="compositionally biased region" description="Acidic residues" evidence="1">
    <location>
        <begin position="358"/>
        <end position="379"/>
    </location>
</feature>
<dbReference type="GeneID" id="31260"/>
<dbReference type="EMBL" id="BT133298">
    <property type="protein sequence ID" value="AFC97494.1"/>
    <property type="molecule type" value="mRNA"/>
</dbReference>
<feature type="region of interest" description="Disordered" evidence="1">
    <location>
        <begin position="341"/>
        <end position="380"/>
    </location>
</feature>
<reference evidence="3" key="12">
    <citation type="journal article" date="2015" name="G3 (Bethesda)">
        <title>Gene Model Annotations for Drosophila melanogaster: The Rule-Benders.</title>
        <authorList>
            <consortium name="FlyBase Consortium"/>
            <person name="Crosby M.A."/>
            <person name="Gramates L.S."/>
            <person name="Dos Santos G."/>
            <person name="Matthews B.B."/>
            <person name="St Pierre S.E."/>
            <person name="Zhou P."/>
            <person name="Schroeder A.J."/>
            <person name="Falls K."/>
            <person name="Emmert D.B."/>
            <person name="Russo S.M."/>
            <person name="Gelbart W.M."/>
            <person name="null"/>
        </authorList>
    </citation>
    <scope>NUCLEOTIDE SEQUENCE</scope>
</reference>
<dbReference type="EMBL" id="AE014298">
    <property type="protein sequence ID" value="AAN09087.1"/>
    <property type="molecule type" value="Genomic_DNA"/>
</dbReference>
<dbReference type="ExpressionAtlas" id="Q8IRV6">
    <property type="expression patterns" value="baseline and differential"/>
</dbReference>
<reference evidence="3 6" key="9">
    <citation type="journal article" date="2007" name="Science">
        <title>Sequence finishing and mapping of Drosophila melanogaster heterochromatin.</title>
        <authorList>
            <person name="Hoskins R.A."/>
            <person name="Carlson J.W."/>
            <person name="Kennedy C."/>
            <person name="Acevedo D."/>
            <person name="Evans-Holm M."/>
            <person name="Frise E."/>
            <person name="Wan K.H."/>
            <person name="Park S."/>
            <person name="Mendez-Lago M."/>
            <person name="Rossi F."/>
            <person name="Villasante A."/>
            <person name="Dimitri P."/>
            <person name="Karpen G.H."/>
            <person name="Celniker S.E."/>
        </authorList>
    </citation>
    <scope>NUCLEOTIDE SEQUENCE [LARGE SCALE GENOMIC DNA]</scope>
    <source>
        <strain evidence="6">Berkeley</strain>
    </source>
</reference>
<reference evidence="3 6" key="8">
    <citation type="journal article" date="2007" name="Science">
        <title>The Release 5.1 annotation of Drosophila melanogaster heterochromatin.</title>
        <authorList>
            <person name="Smith C.D."/>
            <person name="Shu S."/>
            <person name="Mungall C.J."/>
            <person name="Karpen G.H."/>
        </authorList>
    </citation>
    <scope>NUCLEOTIDE SEQUENCE [LARGE SCALE GENOMIC DNA]</scope>
    <source>
        <strain evidence="6">Berkeley</strain>
    </source>
</reference>
<dbReference type="OrthoDB" id="20772at2759"/>
<dbReference type="Pfam" id="PF10263">
    <property type="entry name" value="SprT-like"/>
    <property type="match status" value="1"/>
</dbReference>
<keyword evidence="6" id="KW-1185">Reference proteome</keyword>
<reference evidence="3" key="11">
    <citation type="journal article" date="2015" name="G3 (Bethesda)">
        <title>Gene Model Annotations for Drosophila melanogaster: Impact of High-Throughput Data.</title>
        <authorList>
            <consortium name="FlyBase Consortium"/>
            <person name="Matthews B.B."/>
            <person name="Dos Santos G."/>
            <person name="Crosby M.A."/>
            <person name="Emmert D.B."/>
            <person name="St Pierre S.E."/>
            <person name="Gramates L.S."/>
            <person name="Zhou P."/>
            <person name="Schroeder A.J."/>
            <person name="Falls K."/>
            <person name="Strelets V."/>
            <person name="Russo S.M."/>
            <person name="Gelbart W.M."/>
            <person name="null"/>
        </authorList>
    </citation>
    <scope>NUCLEOTIDE SEQUENCE</scope>
</reference>
<reference evidence="3 6" key="6">
    <citation type="journal article" date="2005" name="PLoS Comput. Biol.">
        <title>Combined evidence annotation of transposable elements in genome sequences.</title>
        <authorList>
            <person name="Quesneville H."/>
            <person name="Bergman C.M."/>
            <person name="Andrieu O."/>
            <person name="Autard D."/>
            <person name="Nouaud D."/>
            <person name="Ashburner M."/>
            <person name="Anxolabehere D."/>
        </authorList>
    </citation>
    <scope>NUCLEOTIDE SEQUENCE [LARGE SCALE GENOMIC DNA]</scope>
    <source>
        <strain evidence="6">Berkeley</strain>
    </source>
</reference>
<dbReference type="AlphaFoldDB" id="Q8IRV6"/>
<reference evidence="3" key="7">
    <citation type="submission" date="2006-08" db="EMBL/GenBank/DDBJ databases">
        <authorList>
            <person name="Celniker S."/>
            <person name="Carlson J."/>
            <person name="Wan K."/>
            <person name="Frise E."/>
            <person name="Hoskins R."/>
            <person name="Park S."/>
            <person name="Svirskas R."/>
            <person name="Rubin G."/>
        </authorList>
    </citation>
    <scope>NUCLEOTIDE SEQUENCE</scope>
</reference>
<dbReference type="FlyBase" id="FBgn0024991">
    <property type="gene designation" value="CG2694"/>
</dbReference>
<dbReference type="Bgee" id="FBgn0024991">
    <property type="expression patterns" value="Expressed in egg chamber and 40 other cell types or tissues"/>
</dbReference>
<gene>
    <name evidence="3" type="primary">EG:95B7.10</name>
    <name evidence="4" type="synonym">CG2694-RA</name>
    <name evidence="3" type="synonym">Dmel\CG2694</name>
    <name evidence="3" type="synonym">EG:100G10.8</name>
    <name evidence="3 5" type="ORF">CG2694</name>
    <name evidence="3" type="ORF">Dmel_CG2694</name>
</gene>
<evidence type="ECO:0000259" key="2">
    <source>
        <dbReference type="SMART" id="SM00731"/>
    </source>
</evidence>
<sequence>MAFESSAQQLKIPDERMNAQLNNSGVQASQSHVLFTPNQIPGALIRISDDFLTSTPGEGQKDVPTTESTKLQNLHSRKLWDIGPGSIHGEGKTPKLAVKRLWPGCGDDEPNAKKALAFEQFVSIYDRKITPLPQIEKSQSRKQNNEFDFAFEMSAKPSANSEDILLAGLLQDWKLEDHDNAQIGCDPAPMPASQSELALVHLKLPCKTPQSQPQVEAHQNASVATVNSDSGSIILVSDDSSATACSFLHSSELCNSSDFEELRKEFTEDSSYIDLSLDSGSSNPSAIETDMKTHKLGAKRRSPQTKGDVLAKKISYQNLNEMNISSNQPVVTRSGRVVVSRPNQQFDYSSSSQSKGDGEEDSDEVSLDADDDEYEGEDFDQLKWTERKRRSFRNTSLAFSPDGSRSSPEATPPMVYVELGGKIVIIRDKPQPNIVLEDDKELKTQMHKFLGLIPSRRKLFDPSEYNMDRGDIEMDVYVPTSLVTNPSPRSSPSPVTPSARSRIWQETTPTSICSNLNLSHTYTPTVNELQTKHMDDSIIQVNLDCFQKKTPDSVKEPIDLSELPSQKQLATNCRRHKSCVARLERHPHFYGFVQSLRPSVSLNMCHPLALTFRRTNFQQSKVALAKVLFNMFNHAVFHCGLQVPIVWKHAMKKRWKCELGFDASGRRTAQILLLHSIDTAAELIYLLLHEMCHVAAFLFNRELGHGDNCRRWTYQAKMAFPEVPALMECIASFMYTCSMCSRSSYGLADLKSYNIRCYYCQFEVSVKPVSKANMHEGARSDRTMTPFKCFIRDKYLKLGAEGGVTHSSKMALLNEMFAKMTAATE</sequence>
<reference evidence="6" key="2">
    <citation type="journal article" date="2002" name="Genome Biol.">
        <title>Finishing a whole-genome shotgun: release 3 of the Drosophila melanogaster euchromatic genome sequence.</title>
        <authorList>
            <person name="Celniker S.E."/>
            <person name="Wheeler D.A."/>
            <person name="Kronmiller B."/>
            <person name="Carlson J.W."/>
            <person name="Halpern A."/>
            <person name="Patel S."/>
            <person name="Adams M."/>
            <person name="Champe M."/>
            <person name="Dugan S.P."/>
            <person name="Frise E."/>
            <person name="Hodgson A."/>
            <person name="George R.A."/>
            <person name="Hoskins R.A."/>
            <person name="Laverty T."/>
            <person name="Muzny D.M."/>
            <person name="Nelson C.R."/>
            <person name="Pacleb J.M."/>
            <person name="Park S."/>
            <person name="Pfeiffer B.D."/>
            <person name="Richards S."/>
            <person name="Sodergren E.J."/>
            <person name="Svirskas R."/>
            <person name="Tabor P.E."/>
            <person name="Wan K."/>
            <person name="Stapleton M."/>
            <person name="Sutton G.G."/>
            <person name="Venter C."/>
            <person name="Weinstock G."/>
            <person name="Scherer S.E."/>
            <person name="Myers E.W."/>
            <person name="Gibbs R.A."/>
            <person name="Rubin G.M."/>
        </authorList>
    </citation>
    <scope>NUCLEOTIDE SEQUENCE [LARGE SCALE GENOMIC DNA]</scope>
    <source>
        <strain evidence="6">Berkeley</strain>
    </source>
</reference>
<reference evidence="4" key="10">
    <citation type="submission" date="2012-03" db="EMBL/GenBank/DDBJ databases">
        <authorList>
            <person name="Carlson J."/>
            <person name="Booth B."/>
            <person name="Frise E."/>
            <person name="Park S."/>
            <person name="Wan K."/>
            <person name="Yu C."/>
            <person name="Celniker S."/>
        </authorList>
    </citation>
    <scope>NUCLEOTIDE SEQUENCE</scope>
</reference>
<dbReference type="InterPro" id="IPR006640">
    <property type="entry name" value="SprT-like_domain"/>
</dbReference>
<reference evidence="6" key="4">
    <citation type="journal article" date="2002" name="Genome Biol.">
        <title>The transposable elements of the Drosophila melanogaster euchromatin: a genomics perspective.</title>
        <authorList>
            <person name="Kaminker J.S."/>
            <person name="Bergman C.M."/>
            <person name="Kronmiller B."/>
            <person name="Carlson J."/>
            <person name="Svirskas R."/>
            <person name="Patel S."/>
            <person name="Frise E."/>
            <person name="Wheeler D.A."/>
            <person name="Lewis S.E."/>
            <person name="Rubin G.M."/>
            <person name="Ashburner M."/>
            <person name="Celniker S.E."/>
        </authorList>
    </citation>
    <scope>NUCLEOTIDE SEQUENCE [LARGE SCALE GENOMIC DNA]</scope>
    <source>
        <strain evidence="6">Berkeley</strain>
    </source>
</reference>
<protein>
    <submittedName>
        <fullName evidence="4">FI17322p1</fullName>
    </submittedName>
    <submittedName>
        <fullName evidence="3">Uncharacterized protein, isoform A</fullName>
    </submittedName>
</protein>
<name>Q8IRV6_DROME</name>
<dbReference type="RefSeq" id="NP_726827.1">
    <property type="nucleotide sequence ID" value="NM_166949.3"/>
</dbReference>
<dbReference type="GlyGen" id="Q8IRV6">
    <property type="glycosylation" value="2 sites"/>
</dbReference>
<dbReference type="FunCoup" id="Q8IRV6">
    <property type="interactions" value="508"/>
</dbReference>
<feature type="compositionally biased region" description="Basic residues" evidence="1">
    <location>
        <begin position="294"/>
        <end position="303"/>
    </location>
</feature>
<dbReference type="GO" id="GO:0006974">
    <property type="term" value="P:DNA damage response"/>
    <property type="evidence" value="ECO:0007669"/>
    <property type="project" value="UniProtKB-ARBA"/>
</dbReference>
<feature type="domain" description="SprT-like" evidence="2">
    <location>
        <begin position="622"/>
        <end position="767"/>
    </location>
</feature>
<reference evidence="6" key="3">
    <citation type="journal article" date="2002" name="Genome Biol.">
        <title>Annotation of the Drosophila melanogaster euchromatic genome: a systematic review.</title>
        <authorList>
            <person name="Misra S."/>
            <person name="Crosby M.A."/>
            <person name="Mungall C.J."/>
            <person name="Matthews B.B."/>
            <person name="Campbell K.S."/>
            <person name="Hradecky P."/>
            <person name="Huang Y."/>
            <person name="Kaminker J.S."/>
            <person name="Millburn G.H."/>
            <person name="Prochnik S.E."/>
            <person name="Smith C.D."/>
            <person name="Tupy J.L."/>
            <person name="Whitfied E.J."/>
            <person name="Bayraktaroglu L."/>
            <person name="Berman B.P."/>
            <person name="Bettencourt B.R."/>
            <person name="Celniker S.E."/>
            <person name="de Grey A.D."/>
            <person name="Drysdale R.A."/>
            <person name="Harris N.L."/>
            <person name="Richter J."/>
            <person name="Russo S."/>
            <person name="Schroeder A.J."/>
            <person name="Shu S.Q."/>
            <person name="Stapleton M."/>
            <person name="Yamada C."/>
            <person name="Ashburner M."/>
            <person name="Gelbart W.M."/>
            <person name="Rubin G.M."/>
            <person name="Lewis S.E."/>
        </authorList>
    </citation>
    <scope>GENOME REANNOTATION</scope>
    <source>
        <strain evidence="6">Berkeley</strain>
    </source>
</reference>
<evidence type="ECO:0000313" key="5">
    <source>
        <dbReference type="FlyBase" id="FBgn0024991"/>
    </source>
</evidence>
<evidence type="ECO:0000313" key="4">
    <source>
        <dbReference type="EMBL" id="AFC97494.1"/>
    </source>
</evidence>
<dbReference type="BioGRID-ORCS" id="31260">
    <property type="hits" value="0 hits in 1 CRISPR screen"/>
</dbReference>
<dbReference type="STRING" id="7227.FBpp0070459"/>
<evidence type="ECO:0000313" key="6">
    <source>
        <dbReference type="Proteomes" id="UP000000803"/>
    </source>
</evidence>
<dbReference type="PANTHER" id="PTHR23099">
    <property type="entry name" value="TRANSCRIPTIONAL REGULATOR"/>
    <property type="match status" value="1"/>
</dbReference>
<dbReference type="IntAct" id="Q8IRV6">
    <property type="interactions" value="2"/>
</dbReference>
<dbReference type="SMART" id="SM00731">
    <property type="entry name" value="SprT"/>
    <property type="match status" value="1"/>
</dbReference>
<reference evidence="3" key="13">
    <citation type="journal article" date="2015" name="Genome Res.">
        <title>The Release 6 reference sequence of the Drosophila melanogaster genome.</title>
        <authorList>
            <person name="Hoskins R.A."/>
            <person name="Carlson J.W."/>
            <person name="Wan K.H."/>
            <person name="Park S."/>
            <person name="Mendez I."/>
            <person name="Galle S.E."/>
            <person name="Booth B.W."/>
            <person name="Pfeiffer B.D."/>
            <person name="George R.A."/>
            <person name="Svirskas R."/>
            <person name="Krzywinski M."/>
            <person name="Schein J."/>
            <person name="Accardo M.C."/>
            <person name="Damia E."/>
            <person name="Messina G."/>
            <person name="Mendez-Lago M."/>
            <person name="de Pablos B."/>
            <person name="Demakova O.V."/>
            <person name="Andreyeva E.N."/>
            <person name="Boldyreva L.V."/>
            <person name="Marra M."/>
            <person name="Carvalho A.B."/>
            <person name="Dimitri P."/>
            <person name="Villasante A."/>
            <person name="Zhimulev I.F."/>
            <person name="Rubin G.M."/>
            <person name="Karpen G.H."/>
            <person name="Celniker S.E."/>
        </authorList>
    </citation>
    <scope>NUCLEOTIDE SEQUENCE</scope>
</reference>
<dbReference type="GO" id="GO:0005634">
    <property type="term" value="C:nucleus"/>
    <property type="evidence" value="ECO:0000318"/>
    <property type="project" value="GO_Central"/>
</dbReference>
<dbReference type="PANTHER" id="PTHR23099:SF0">
    <property type="entry name" value="GERM CELL NUCLEAR ACIDIC PROTEIN"/>
    <property type="match status" value="1"/>
</dbReference>
<reference evidence="3" key="15">
    <citation type="submission" date="2024-06" db="EMBL/GenBank/DDBJ databases">
        <title>Drosophila melanogaster release 4 sequence.</title>
        <authorList>
            <consortium name="Berkeley Drosophila Genome Project"/>
            <person name="Celniker S."/>
            <person name="Carlson J."/>
            <person name="Wan K."/>
            <person name="Pfeiffer B."/>
            <person name="Frise E."/>
            <person name="George R."/>
            <person name="Hoskins R."/>
            <person name="Stapleton M."/>
            <person name="Pacleb J."/>
            <person name="Park S."/>
            <person name="Svirskas R."/>
            <person name="Smith E."/>
            <person name="Yu C."/>
            <person name="Rubin G."/>
        </authorList>
    </citation>
    <scope>NUCLEOTIDE SEQUENCE</scope>
</reference>
<dbReference type="AGR" id="FB:FBgn0024991"/>
<reference evidence="3 6" key="5">
    <citation type="journal article" date="2002" name="Genome Biol.">
        <title>Heterochromatic sequences in a Drosophila whole-genome shotgun assembly.</title>
        <authorList>
            <person name="Hoskins R.A."/>
            <person name="Smith C.D."/>
            <person name="Carlson J.W."/>
            <person name="Carvalho A.B."/>
            <person name="Halpern A."/>
            <person name="Kaminker J.S."/>
            <person name="Kennedy C."/>
            <person name="Mungall C.J."/>
            <person name="Sullivan B.A."/>
            <person name="Sutton G.G."/>
            <person name="Yasuhara J.C."/>
            <person name="Wakimoto B.T."/>
            <person name="Myers E.W."/>
            <person name="Celniker S.E."/>
            <person name="Rubin G.M."/>
            <person name="Karpen G.H."/>
        </authorList>
    </citation>
    <scope>NUCLEOTIDE SEQUENCE [LARGE SCALE GENOMIC DNA]</scope>
    <source>
        <strain evidence="6">Berkeley</strain>
    </source>
</reference>
<feature type="region of interest" description="Disordered" evidence="1">
    <location>
        <begin position="483"/>
        <end position="502"/>
    </location>
</feature>
<proteinExistence type="evidence at transcript level"/>
<organism evidence="3 6">
    <name type="scientific">Drosophila melanogaster</name>
    <name type="common">Fruit fly</name>
    <dbReference type="NCBI Taxonomy" id="7227"/>
    <lineage>
        <taxon>Eukaryota</taxon>
        <taxon>Metazoa</taxon>
        <taxon>Ecdysozoa</taxon>
        <taxon>Arthropoda</taxon>
        <taxon>Hexapoda</taxon>
        <taxon>Insecta</taxon>
        <taxon>Pterygota</taxon>
        <taxon>Neoptera</taxon>
        <taxon>Endopterygota</taxon>
        <taxon>Diptera</taxon>
        <taxon>Brachycera</taxon>
        <taxon>Muscomorpha</taxon>
        <taxon>Ephydroidea</taxon>
        <taxon>Drosophilidae</taxon>
        <taxon>Drosophila</taxon>
        <taxon>Sophophora</taxon>
    </lineage>
</organism>
<dbReference type="VEuPathDB" id="VectorBase:FBgn0024991"/>
<reference evidence="3 6" key="1">
    <citation type="journal article" date="2000" name="Science">
        <title>The genome sequence of Drosophila melanogaster.</title>
        <authorList>
            <person name="Adams M.D."/>
            <person name="Celniker S.E."/>
            <person name="Holt R.A."/>
            <person name="Evans C.A."/>
            <person name="Gocayne J.D."/>
            <person name="Amanatides P.G."/>
            <person name="Scherer S.E."/>
            <person name="Li P.W."/>
            <person name="Hoskins R.A."/>
            <person name="Galle R.F."/>
            <person name="George R.A."/>
            <person name="Lewis S.E."/>
            <person name="Richards S."/>
            <person name="Ashburner M."/>
            <person name="Henderson S.N."/>
            <person name="Sutton G.G."/>
            <person name="Wortman J.R."/>
            <person name="Yandell M.D."/>
            <person name="Zhang Q."/>
            <person name="Chen L.X."/>
            <person name="Brandon R.C."/>
            <person name="Rogers Y.H."/>
            <person name="Blazej R.G."/>
            <person name="Champe M."/>
            <person name="Pfeiffer B.D."/>
            <person name="Wan K.H."/>
            <person name="Doyle C."/>
            <person name="Baxter E.G."/>
            <person name="Helt G."/>
            <person name="Nelson C.R."/>
            <person name="Gabor G.L."/>
            <person name="Abril J.F."/>
            <person name="Agbayani A."/>
            <person name="An H.J."/>
            <person name="Andrews-Pfannkoch C."/>
            <person name="Baldwin D."/>
            <person name="Ballew R.M."/>
            <person name="Basu A."/>
            <person name="Baxendale J."/>
            <person name="Bayraktaroglu L."/>
            <person name="Beasley E.M."/>
            <person name="Beeson K.Y."/>
            <person name="Benos P.V."/>
            <person name="Berman B.P."/>
            <person name="Bhandari D."/>
            <person name="Bolshakov S."/>
            <person name="Borkova D."/>
            <person name="Botchan M.R."/>
            <person name="Bouck J."/>
            <person name="Brokstein P."/>
            <person name="Brottier P."/>
            <person name="Burtis K.C."/>
            <person name="Busam D.A."/>
            <person name="Butler H."/>
            <person name="Cadieu E."/>
            <person name="Center A."/>
            <person name="Chandra I."/>
            <person name="Cherry J.M."/>
            <person name="Cawley S."/>
            <person name="Dahlke C."/>
            <person name="Davenport L.B."/>
            <person name="Davies P."/>
            <person name="de Pablos B."/>
            <person name="Delcher A."/>
            <person name="Deng Z."/>
            <person name="Mays A.D."/>
            <person name="Dew I."/>
            <person name="Dietz S.M."/>
            <person name="Dodson K."/>
            <person name="Doup L.E."/>
            <person name="Downes M."/>
            <person name="Dugan-Rocha S."/>
            <person name="Dunkov B.C."/>
            <person name="Dunn P."/>
            <person name="Durbin K.J."/>
            <person name="Evangelista C.C."/>
            <person name="Ferraz C."/>
            <person name="Ferriera S."/>
            <person name="Fleischmann W."/>
            <person name="Fosler C."/>
            <person name="Gabrielian A.E."/>
            <person name="Garg N.S."/>
            <person name="Gelbart W.M."/>
            <person name="Glasser K."/>
            <person name="Glodek A."/>
            <person name="Gong F."/>
            <person name="Gorrell J.H."/>
            <person name="Gu Z."/>
            <person name="Guan P."/>
            <person name="Harris M."/>
            <person name="Harris N.L."/>
            <person name="Harvey D."/>
            <person name="Heiman T.J."/>
            <person name="Hernandez J.R."/>
            <person name="Houck J."/>
            <person name="Hostin D."/>
            <person name="Houston K.A."/>
            <person name="Howland T.J."/>
            <person name="Wei M.H."/>
            <person name="Ibegwam C."/>
            <person name="Jalali M."/>
            <person name="Kalush F."/>
            <person name="Karpen G.H."/>
            <person name="Ke Z."/>
            <person name="Kennison J.A."/>
            <person name="Ketchum K.A."/>
            <person name="Kimmel B.E."/>
            <person name="Kodira C.D."/>
            <person name="Kraft C."/>
            <person name="Kravitz S."/>
            <person name="Kulp D."/>
            <person name="Lai Z."/>
            <person name="Lasko P."/>
            <person name="Lei Y."/>
            <person name="Levitsky A.A."/>
            <person name="Li J."/>
            <person name="Li Z."/>
            <person name="Liang Y."/>
            <person name="Lin X."/>
            <person name="Liu X."/>
            <person name="Mattei B."/>
            <person name="McIntosh T.C."/>
            <person name="McLeod M.P."/>
            <person name="McPherson D."/>
            <person name="Merkulov G."/>
            <person name="Milshina N.V."/>
            <person name="Mobarry C."/>
            <person name="Morris J."/>
            <person name="Moshrefi A."/>
            <person name="Mount S.M."/>
            <person name="Moy M."/>
            <person name="Murphy B."/>
            <person name="Murphy L."/>
            <person name="Muzny D.M."/>
            <person name="Nelson D.L."/>
            <person name="Nelson D.R."/>
            <person name="Nelson K.A."/>
            <person name="Nixon K."/>
            <person name="Nusskern D.R."/>
            <person name="Pacleb J.M."/>
            <person name="Palazzolo M."/>
            <person name="Pittman G.S."/>
            <person name="Pan S."/>
            <person name="Pollard J."/>
            <person name="Puri V."/>
            <person name="Reese M.G."/>
            <person name="Reinert K."/>
            <person name="Remington K."/>
            <person name="Saunders R.D."/>
            <person name="Scheeler F."/>
            <person name="Shen H."/>
            <person name="Shue B.C."/>
            <person name="Siden-Kiamos I."/>
            <person name="Simpson M."/>
            <person name="Skupski M.P."/>
            <person name="Smith T."/>
            <person name="Spier E."/>
            <person name="Spradling A.C."/>
            <person name="Stapleton M."/>
            <person name="Strong R."/>
            <person name="Sun E."/>
            <person name="Svirskas R."/>
            <person name="Tector C."/>
            <person name="Turner R."/>
            <person name="Venter E."/>
            <person name="Wang A.H."/>
            <person name="Wang X."/>
            <person name="Wang Z.Y."/>
            <person name="Wassarman D.A."/>
            <person name="Weinstock G.M."/>
            <person name="Weissenbach J."/>
            <person name="Williams S.M."/>
            <person name="WoodageT"/>
            <person name="Worley K.C."/>
            <person name="Wu D."/>
            <person name="Yang S."/>
            <person name="Yao Q.A."/>
            <person name="Ye J."/>
            <person name="Yeh R.F."/>
            <person name="Zaveri J.S."/>
            <person name="Zhan M."/>
            <person name="Zhang G."/>
            <person name="Zhao Q."/>
            <person name="Zheng L."/>
            <person name="Zheng X.H."/>
            <person name="Zhong F.N."/>
            <person name="Zhong W."/>
            <person name="Zhou X."/>
            <person name="Zhu S."/>
            <person name="Zhu X."/>
            <person name="Smith H.O."/>
            <person name="Gibbs R.A."/>
            <person name="Myers E.W."/>
            <person name="Rubin G.M."/>
            <person name="Venter J.C."/>
        </authorList>
    </citation>
    <scope>NUCLEOTIDE SEQUENCE [LARGE SCALE GENOMIC DNA]</scope>
    <source>
        <strain evidence="6">Berkeley</strain>
    </source>
</reference>
<feature type="region of interest" description="Disordered" evidence="1">
    <location>
        <begin position="274"/>
        <end position="308"/>
    </location>
</feature>
<feature type="compositionally biased region" description="Polar residues" evidence="1">
    <location>
        <begin position="342"/>
        <end position="355"/>
    </location>
</feature>
<dbReference type="OMA" id="CEDDEPN"/>
<evidence type="ECO:0000313" key="3">
    <source>
        <dbReference type="EMBL" id="AAN09087.1"/>
    </source>
</evidence>